<evidence type="ECO:0008006" key="3">
    <source>
        <dbReference type="Google" id="ProtNLM"/>
    </source>
</evidence>
<evidence type="ECO:0000256" key="1">
    <source>
        <dbReference type="SAM" id="MobiDB-lite"/>
    </source>
</evidence>
<feature type="region of interest" description="Disordered" evidence="1">
    <location>
        <begin position="74"/>
        <end position="128"/>
    </location>
</feature>
<dbReference type="InterPro" id="IPR040256">
    <property type="entry name" value="At4g02000-like"/>
</dbReference>
<organism evidence="2">
    <name type="scientific">Tanacetum cinerariifolium</name>
    <name type="common">Dalmatian daisy</name>
    <name type="synonym">Chrysanthemum cinerariifolium</name>
    <dbReference type="NCBI Taxonomy" id="118510"/>
    <lineage>
        <taxon>Eukaryota</taxon>
        <taxon>Viridiplantae</taxon>
        <taxon>Streptophyta</taxon>
        <taxon>Embryophyta</taxon>
        <taxon>Tracheophyta</taxon>
        <taxon>Spermatophyta</taxon>
        <taxon>Magnoliopsida</taxon>
        <taxon>eudicotyledons</taxon>
        <taxon>Gunneridae</taxon>
        <taxon>Pentapetalae</taxon>
        <taxon>asterids</taxon>
        <taxon>campanulids</taxon>
        <taxon>Asterales</taxon>
        <taxon>Asteraceae</taxon>
        <taxon>Asteroideae</taxon>
        <taxon>Anthemideae</taxon>
        <taxon>Anthemidinae</taxon>
        <taxon>Tanacetum</taxon>
    </lineage>
</organism>
<dbReference type="PANTHER" id="PTHR31286:SF99">
    <property type="entry name" value="DUF4283 DOMAIN-CONTAINING PROTEIN"/>
    <property type="match status" value="1"/>
</dbReference>
<evidence type="ECO:0000313" key="2">
    <source>
        <dbReference type="EMBL" id="GFD29128.1"/>
    </source>
</evidence>
<feature type="compositionally biased region" description="Polar residues" evidence="1">
    <location>
        <begin position="84"/>
        <end position="114"/>
    </location>
</feature>
<sequence length="152" mass="16800">MCVNSWGRSAYARVLIEIAADVELVKSLVIAIPVGYKEEHTFATIDIEYEWTPPRCASCRIFDHVSEKCPKLPKVASSEKVSNEGASKVNTNKGPTQVTTNNSFSALSGEANTNLKDDDHMNAGYQTPVESQFVNESDEDVDEYITMMETSN</sequence>
<feature type="non-terminal residue" evidence="2">
    <location>
        <position position="152"/>
    </location>
</feature>
<accession>A0A699V5K9</accession>
<proteinExistence type="predicted"/>
<gene>
    <name evidence="2" type="ORF">Tci_901097</name>
</gene>
<protein>
    <recommendedName>
        <fullName evidence="3">Zinc knuckle CX2CX4HX4C</fullName>
    </recommendedName>
</protein>
<name>A0A699V5K9_TANCI</name>
<dbReference type="AlphaFoldDB" id="A0A699V5K9"/>
<dbReference type="PANTHER" id="PTHR31286">
    <property type="entry name" value="GLYCINE-RICH CELL WALL STRUCTURAL PROTEIN 1.8-LIKE"/>
    <property type="match status" value="1"/>
</dbReference>
<reference evidence="2" key="1">
    <citation type="journal article" date="2019" name="Sci. Rep.">
        <title>Draft genome of Tanacetum cinerariifolium, the natural source of mosquito coil.</title>
        <authorList>
            <person name="Yamashiro T."/>
            <person name="Shiraishi A."/>
            <person name="Satake H."/>
            <person name="Nakayama K."/>
        </authorList>
    </citation>
    <scope>NUCLEOTIDE SEQUENCE</scope>
</reference>
<dbReference type="EMBL" id="BKCJ011391884">
    <property type="protein sequence ID" value="GFD29128.1"/>
    <property type="molecule type" value="Genomic_DNA"/>
</dbReference>
<comment type="caution">
    <text evidence="2">The sequence shown here is derived from an EMBL/GenBank/DDBJ whole genome shotgun (WGS) entry which is preliminary data.</text>
</comment>